<accession>A0A3M7P430</accession>
<dbReference type="EMBL" id="REGN01013534">
    <property type="protein sequence ID" value="RMZ93825.1"/>
    <property type="molecule type" value="Genomic_DNA"/>
</dbReference>
<dbReference type="AlphaFoldDB" id="A0A3M7P430"/>
<proteinExistence type="predicted"/>
<keyword evidence="2" id="KW-1185">Reference proteome</keyword>
<dbReference type="Proteomes" id="UP000276133">
    <property type="component" value="Unassembled WGS sequence"/>
</dbReference>
<protein>
    <submittedName>
        <fullName evidence="1">Uncharacterized protein</fullName>
    </submittedName>
</protein>
<evidence type="ECO:0000313" key="2">
    <source>
        <dbReference type="Proteomes" id="UP000276133"/>
    </source>
</evidence>
<comment type="caution">
    <text evidence="1">The sequence shown here is derived from an EMBL/GenBank/DDBJ whole genome shotgun (WGS) entry which is preliminary data.</text>
</comment>
<sequence>MLTRRSNSSCIQICQICSRFHTKHKLDCRTMPIDAYRTDVLFLYYYCKQIDCILLDGIQRLK</sequence>
<gene>
    <name evidence="1" type="ORF">BpHYR1_049577</name>
</gene>
<organism evidence="1 2">
    <name type="scientific">Brachionus plicatilis</name>
    <name type="common">Marine rotifer</name>
    <name type="synonym">Brachionus muelleri</name>
    <dbReference type="NCBI Taxonomy" id="10195"/>
    <lineage>
        <taxon>Eukaryota</taxon>
        <taxon>Metazoa</taxon>
        <taxon>Spiralia</taxon>
        <taxon>Gnathifera</taxon>
        <taxon>Rotifera</taxon>
        <taxon>Eurotatoria</taxon>
        <taxon>Monogononta</taxon>
        <taxon>Pseudotrocha</taxon>
        <taxon>Ploima</taxon>
        <taxon>Brachionidae</taxon>
        <taxon>Brachionus</taxon>
    </lineage>
</organism>
<name>A0A3M7P430_BRAPC</name>
<reference evidence="1 2" key="1">
    <citation type="journal article" date="2018" name="Sci. Rep.">
        <title>Genomic signatures of local adaptation to the degree of environmental predictability in rotifers.</title>
        <authorList>
            <person name="Franch-Gras L."/>
            <person name="Hahn C."/>
            <person name="Garcia-Roger E.M."/>
            <person name="Carmona M.J."/>
            <person name="Serra M."/>
            <person name="Gomez A."/>
        </authorList>
    </citation>
    <scope>NUCLEOTIDE SEQUENCE [LARGE SCALE GENOMIC DNA]</scope>
    <source>
        <strain evidence="1">HYR1</strain>
    </source>
</reference>
<evidence type="ECO:0000313" key="1">
    <source>
        <dbReference type="EMBL" id="RMZ93825.1"/>
    </source>
</evidence>